<dbReference type="PANTHER" id="PTHR14898">
    <property type="entry name" value="ENHANCER OF POLYCOMB"/>
    <property type="match status" value="1"/>
</dbReference>
<evidence type="ECO:0000256" key="2">
    <source>
        <dbReference type="ARBA" id="ARBA00008035"/>
    </source>
</evidence>
<dbReference type="GO" id="GO:0005634">
    <property type="term" value="C:nucleus"/>
    <property type="evidence" value="ECO:0007669"/>
    <property type="project" value="UniProtKB-SubCell"/>
</dbReference>
<dbReference type="VEuPathDB" id="VectorBase:ISCI006382"/>
<sequence length="79" mass="9319">MDQDIPDYDMDSEDEKWLNQQAKKMEIHHNQFEEMMDRLEKGSGQQVSVQPLFQPRLDALFVSVVTKWLVVTLHETVSQ</sequence>
<comment type="subcellular location">
    <subcellularLocation>
        <location evidence="1 6">Nucleus</location>
    </subcellularLocation>
</comment>
<feature type="domain" description="Enhancer of polycomb-like N-terminal" evidence="7">
    <location>
        <begin position="7"/>
        <end position="41"/>
    </location>
</feature>
<dbReference type="AlphaFoldDB" id="B7PNN4"/>
<evidence type="ECO:0000259" key="7">
    <source>
        <dbReference type="Pfam" id="PF10513"/>
    </source>
</evidence>
<dbReference type="EnsemblMetazoa" id="ISCW006382-RA">
    <property type="protein sequence ID" value="ISCW006382-PA"/>
    <property type="gene ID" value="ISCW006382"/>
</dbReference>
<evidence type="ECO:0000256" key="5">
    <source>
        <dbReference type="ARBA" id="ARBA00023242"/>
    </source>
</evidence>
<keyword evidence="5 6" id="KW-0539">Nucleus</keyword>
<name>B7PNN4_IXOSC</name>
<proteinExistence type="inferred from homology"/>
<dbReference type="STRING" id="6945.B7PNN4"/>
<comment type="similarity">
    <text evidence="2 6">Belongs to the enhancer of polycomb family.</text>
</comment>
<evidence type="ECO:0000256" key="6">
    <source>
        <dbReference type="RuleBase" id="RU361124"/>
    </source>
</evidence>
<dbReference type="PaxDb" id="6945-B7PNN4"/>
<dbReference type="GO" id="GO:0035267">
    <property type="term" value="C:NuA4 histone acetyltransferase complex"/>
    <property type="evidence" value="ECO:0007669"/>
    <property type="project" value="InterPro"/>
</dbReference>
<dbReference type="VEuPathDB" id="VectorBase:ISCW006382"/>
<keyword evidence="3 6" id="KW-0805">Transcription regulation</keyword>
<keyword evidence="10" id="KW-1185">Reference proteome</keyword>
<accession>B7PNN4</accession>
<dbReference type="VEuPathDB" id="VectorBase:ISCP_031595"/>
<organism>
    <name type="scientific">Ixodes scapularis</name>
    <name type="common">Black-legged tick</name>
    <name type="synonym">Deer tick</name>
    <dbReference type="NCBI Taxonomy" id="6945"/>
    <lineage>
        <taxon>Eukaryota</taxon>
        <taxon>Metazoa</taxon>
        <taxon>Ecdysozoa</taxon>
        <taxon>Arthropoda</taxon>
        <taxon>Chelicerata</taxon>
        <taxon>Arachnida</taxon>
        <taxon>Acari</taxon>
        <taxon>Parasitiformes</taxon>
        <taxon>Ixodida</taxon>
        <taxon>Ixodoidea</taxon>
        <taxon>Ixodidae</taxon>
        <taxon>Ixodinae</taxon>
        <taxon>Ixodes</taxon>
    </lineage>
</organism>
<dbReference type="Proteomes" id="UP000001555">
    <property type="component" value="Unassembled WGS sequence"/>
</dbReference>
<dbReference type="GO" id="GO:0006357">
    <property type="term" value="P:regulation of transcription by RNA polymerase II"/>
    <property type="evidence" value="ECO:0007669"/>
    <property type="project" value="InterPro"/>
</dbReference>
<gene>
    <name evidence="8" type="ORF">IscW_ISCW006382</name>
</gene>
<dbReference type="EMBL" id="DS753872">
    <property type="protein sequence ID" value="EEC08206.1"/>
    <property type="molecule type" value="Genomic_DNA"/>
</dbReference>
<reference evidence="9" key="2">
    <citation type="submission" date="2020-05" db="UniProtKB">
        <authorList>
            <consortium name="EnsemblMetazoa"/>
        </authorList>
    </citation>
    <scope>IDENTIFICATION</scope>
    <source>
        <strain evidence="9">wikel</strain>
    </source>
</reference>
<keyword evidence="4 6" id="KW-0804">Transcription</keyword>
<dbReference type="InterPro" id="IPR024943">
    <property type="entry name" value="Enhancer_polycomb"/>
</dbReference>
<evidence type="ECO:0000313" key="8">
    <source>
        <dbReference type="EMBL" id="EEC08206.1"/>
    </source>
</evidence>
<dbReference type="EMBL" id="ABJB010410446">
    <property type="status" value="NOT_ANNOTATED_CDS"/>
    <property type="molecule type" value="Genomic_DNA"/>
</dbReference>
<protein>
    <recommendedName>
        <fullName evidence="6">Enhancer of polycomb-like protein</fullName>
    </recommendedName>
</protein>
<dbReference type="OrthoDB" id="435275at2759"/>
<dbReference type="HOGENOM" id="CLU_2608687_0_0_1"/>
<dbReference type="InParanoid" id="B7PNN4"/>
<evidence type="ECO:0000313" key="10">
    <source>
        <dbReference type="Proteomes" id="UP000001555"/>
    </source>
</evidence>
<dbReference type="InterPro" id="IPR019542">
    <property type="entry name" value="Enhancer_polycomb-like_N"/>
</dbReference>
<evidence type="ECO:0000256" key="4">
    <source>
        <dbReference type="ARBA" id="ARBA00023163"/>
    </source>
</evidence>
<evidence type="ECO:0000256" key="1">
    <source>
        <dbReference type="ARBA" id="ARBA00004123"/>
    </source>
</evidence>
<evidence type="ECO:0000256" key="3">
    <source>
        <dbReference type="ARBA" id="ARBA00023015"/>
    </source>
</evidence>
<dbReference type="Pfam" id="PF10513">
    <property type="entry name" value="EPL1"/>
    <property type="match status" value="1"/>
</dbReference>
<reference evidence="8 10" key="1">
    <citation type="submission" date="2008-03" db="EMBL/GenBank/DDBJ databases">
        <title>Annotation of Ixodes scapularis.</title>
        <authorList>
            <consortium name="Ixodes scapularis Genome Project Consortium"/>
            <person name="Caler E."/>
            <person name="Hannick L.I."/>
            <person name="Bidwell S."/>
            <person name="Joardar V."/>
            <person name="Thiagarajan M."/>
            <person name="Amedeo P."/>
            <person name="Galinsky K.J."/>
            <person name="Schobel S."/>
            <person name="Inman J."/>
            <person name="Hostetler J."/>
            <person name="Miller J."/>
            <person name="Hammond M."/>
            <person name="Megy K."/>
            <person name="Lawson D."/>
            <person name="Kodira C."/>
            <person name="Sutton G."/>
            <person name="Meyer J."/>
            <person name="Hill C.A."/>
            <person name="Birren B."/>
            <person name="Nene V."/>
            <person name="Collins F."/>
            <person name="Alarcon-Chaidez F."/>
            <person name="Wikel S."/>
            <person name="Strausberg R."/>
        </authorList>
    </citation>
    <scope>NUCLEOTIDE SEQUENCE [LARGE SCALE GENOMIC DNA]</scope>
    <source>
        <strain evidence="10">Wikel</strain>
        <strain evidence="8">Wikel colony</strain>
    </source>
</reference>
<evidence type="ECO:0000313" key="9">
    <source>
        <dbReference type="EnsemblMetazoa" id="ISCW006382-PA"/>
    </source>
</evidence>